<dbReference type="CDD" id="cd16345">
    <property type="entry name" value="LMWP_ArsC"/>
    <property type="match status" value="1"/>
</dbReference>
<accession>A0A099KVF8</accession>
<evidence type="ECO:0000313" key="3">
    <source>
        <dbReference type="EMBL" id="KGJ93857.1"/>
    </source>
</evidence>
<evidence type="ECO:0000313" key="4">
    <source>
        <dbReference type="Proteomes" id="UP000029868"/>
    </source>
</evidence>
<dbReference type="GO" id="GO:0046685">
    <property type="term" value="P:response to arsenic-containing substance"/>
    <property type="evidence" value="ECO:0007669"/>
    <property type="project" value="UniProtKB-KW"/>
</dbReference>
<dbReference type="AlphaFoldDB" id="A0A099KVF8"/>
<dbReference type="Proteomes" id="UP000029868">
    <property type="component" value="Unassembled WGS sequence"/>
</dbReference>
<gene>
    <name evidence="3" type="ORF">GAB14E_2412</name>
</gene>
<dbReference type="SMART" id="SM00226">
    <property type="entry name" value="LMWPc"/>
    <property type="match status" value="1"/>
</dbReference>
<organism evidence="3 4">
    <name type="scientific">Colwellia psychrerythraea</name>
    <name type="common">Vibrio psychroerythus</name>
    <dbReference type="NCBI Taxonomy" id="28229"/>
    <lineage>
        <taxon>Bacteria</taxon>
        <taxon>Pseudomonadati</taxon>
        <taxon>Pseudomonadota</taxon>
        <taxon>Gammaproteobacteria</taxon>
        <taxon>Alteromonadales</taxon>
        <taxon>Colwelliaceae</taxon>
        <taxon>Colwellia</taxon>
    </lineage>
</organism>
<dbReference type="InterPro" id="IPR023485">
    <property type="entry name" value="Ptyr_pPase"/>
</dbReference>
<feature type="domain" description="Phosphotyrosine protein phosphatase I" evidence="2">
    <location>
        <begin position="2"/>
        <end position="138"/>
    </location>
</feature>
<name>A0A099KVF8_COLPS</name>
<dbReference type="Pfam" id="PF01451">
    <property type="entry name" value="LMWPc"/>
    <property type="match status" value="1"/>
</dbReference>
<dbReference type="OrthoDB" id="9793058at2"/>
<proteinExistence type="predicted"/>
<dbReference type="EMBL" id="JQEC01000021">
    <property type="protein sequence ID" value="KGJ93857.1"/>
    <property type="molecule type" value="Genomic_DNA"/>
</dbReference>
<reference evidence="3 4" key="1">
    <citation type="submission" date="2014-08" db="EMBL/GenBank/DDBJ databases">
        <title>Genomic and Phenotypic Diversity of Colwellia psychrerythraea strains from Disparate Marine Basins.</title>
        <authorList>
            <person name="Techtmann S.M."/>
            <person name="Stelling S.C."/>
            <person name="Utturkar S.M."/>
            <person name="Alshibli N."/>
            <person name="Harris A."/>
            <person name="Brown S.D."/>
            <person name="Hazen T.C."/>
        </authorList>
    </citation>
    <scope>NUCLEOTIDE SEQUENCE [LARGE SCALE GENOMIC DNA]</scope>
    <source>
        <strain evidence="3 4">GAB14E</strain>
    </source>
</reference>
<dbReference type="RefSeq" id="WP_033082078.1">
    <property type="nucleotide sequence ID" value="NZ_JQEC01000021.1"/>
</dbReference>
<evidence type="ECO:0000256" key="1">
    <source>
        <dbReference type="ARBA" id="ARBA00022849"/>
    </source>
</evidence>
<evidence type="ECO:0000259" key="2">
    <source>
        <dbReference type="SMART" id="SM00226"/>
    </source>
</evidence>
<dbReference type="SUPFAM" id="SSF52788">
    <property type="entry name" value="Phosphotyrosine protein phosphatases I"/>
    <property type="match status" value="1"/>
</dbReference>
<dbReference type="InterPro" id="IPR036196">
    <property type="entry name" value="Ptyr_pPase_sf"/>
</dbReference>
<dbReference type="Gene3D" id="3.40.50.2300">
    <property type="match status" value="1"/>
</dbReference>
<comment type="caution">
    <text evidence="3">The sequence shown here is derived from an EMBL/GenBank/DDBJ whole genome shotgun (WGS) entry which is preliminary data.</text>
</comment>
<dbReference type="PANTHER" id="PTHR43428:SF1">
    <property type="entry name" value="ARSENATE REDUCTASE"/>
    <property type="match status" value="1"/>
</dbReference>
<keyword evidence="1" id="KW-0059">Arsenical resistance</keyword>
<protein>
    <submittedName>
        <fullName evidence="3">Protein tyrosine phosphatase</fullName>
    </submittedName>
</protein>
<sequence>MRKILFLCTGNSCRSQMAHGFANSMHNGNWQCYSAGIVSHGMNKFAIQVMAEVGIDISEHTSQTLNEFYDVNFDYVATVCDHAADNCPAFTQGEQVIHQRFDDPPKLARHAKTDEESLDFYRQVRDEIQQWVAELPEQLSPQVTPKLAQH</sequence>
<dbReference type="PATRIC" id="fig|28229.3.peg.2035"/>
<dbReference type="PANTHER" id="PTHR43428">
    <property type="entry name" value="ARSENATE REDUCTASE"/>
    <property type="match status" value="1"/>
</dbReference>